<comment type="caution">
    <text evidence="6">The sequence shown here is derived from an EMBL/GenBank/DDBJ whole genome shotgun (WGS) entry which is preliminary data.</text>
</comment>
<gene>
    <name evidence="6" type="ORF">COT81_01550</name>
</gene>
<evidence type="ECO:0000256" key="1">
    <source>
        <dbReference type="ARBA" id="ARBA00022723"/>
    </source>
</evidence>
<accession>A0A2H0W237</accession>
<dbReference type="GO" id="GO:0046872">
    <property type="term" value="F:metal ion binding"/>
    <property type="evidence" value="ECO:0007669"/>
    <property type="project" value="UniProtKB-KW"/>
</dbReference>
<organism evidence="6 7">
    <name type="scientific">Candidatus Buchananbacteria bacterium CG10_big_fil_rev_8_21_14_0_10_42_9</name>
    <dbReference type="NCBI Taxonomy" id="1974526"/>
    <lineage>
        <taxon>Bacteria</taxon>
        <taxon>Candidatus Buchananiibacteriota</taxon>
    </lineage>
</organism>
<sequence length="168" mass="17978">MKKTNLRVSFALPVMAIVLAGCTAATNVNKNTNVTDTNQTPIQNINANTGKATPTNDTSNNINTGSSDPATAGPADTQAKVFEVSGKNFEFSAKEIKVQKGDTVTINFQSESGFHDWVVDEFNARTEQVNTGGKSSVTFVANEAGTFEYYCSVGQHRQFGMVGTLIVE</sequence>
<dbReference type="PROSITE" id="PS51257">
    <property type="entry name" value="PROKAR_LIPOPROTEIN"/>
    <property type="match status" value="1"/>
</dbReference>
<proteinExistence type="predicted"/>
<feature type="signal peptide" evidence="4">
    <location>
        <begin position="1"/>
        <end position="20"/>
    </location>
</feature>
<dbReference type="AlphaFoldDB" id="A0A2H0W237"/>
<feature type="region of interest" description="Disordered" evidence="3">
    <location>
        <begin position="32"/>
        <end position="74"/>
    </location>
</feature>
<evidence type="ECO:0000313" key="6">
    <source>
        <dbReference type="EMBL" id="PIS05357.1"/>
    </source>
</evidence>
<evidence type="ECO:0000256" key="4">
    <source>
        <dbReference type="SAM" id="SignalP"/>
    </source>
</evidence>
<feature type="domain" description="EfeO-type cupredoxin-like" evidence="5">
    <location>
        <begin position="76"/>
        <end position="167"/>
    </location>
</feature>
<dbReference type="InterPro" id="IPR028096">
    <property type="entry name" value="EfeO_Cupredoxin"/>
</dbReference>
<dbReference type="Pfam" id="PF13473">
    <property type="entry name" value="Cupredoxin_1"/>
    <property type="match status" value="1"/>
</dbReference>
<dbReference type="InterPro" id="IPR050845">
    <property type="entry name" value="Cu-binding_ET"/>
</dbReference>
<name>A0A2H0W237_9BACT</name>
<dbReference type="Gene3D" id="2.60.40.420">
    <property type="entry name" value="Cupredoxins - blue copper proteins"/>
    <property type="match status" value="1"/>
</dbReference>
<evidence type="ECO:0000259" key="5">
    <source>
        <dbReference type="Pfam" id="PF13473"/>
    </source>
</evidence>
<dbReference type="SUPFAM" id="SSF49503">
    <property type="entry name" value="Cupredoxins"/>
    <property type="match status" value="1"/>
</dbReference>
<dbReference type="InterPro" id="IPR008972">
    <property type="entry name" value="Cupredoxin"/>
</dbReference>
<keyword evidence="4" id="KW-0732">Signal</keyword>
<keyword evidence="2" id="KW-0186">Copper</keyword>
<keyword evidence="1" id="KW-0479">Metal-binding</keyword>
<protein>
    <recommendedName>
        <fullName evidence="5">EfeO-type cupredoxin-like domain-containing protein</fullName>
    </recommendedName>
</protein>
<evidence type="ECO:0000256" key="3">
    <source>
        <dbReference type="SAM" id="MobiDB-lite"/>
    </source>
</evidence>
<evidence type="ECO:0000313" key="7">
    <source>
        <dbReference type="Proteomes" id="UP000230935"/>
    </source>
</evidence>
<dbReference type="EMBL" id="PEZZ01000008">
    <property type="protein sequence ID" value="PIS05357.1"/>
    <property type="molecule type" value="Genomic_DNA"/>
</dbReference>
<feature type="compositionally biased region" description="Polar residues" evidence="3">
    <location>
        <begin position="39"/>
        <end position="69"/>
    </location>
</feature>
<dbReference type="Proteomes" id="UP000230935">
    <property type="component" value="Unassembled WGS sequence"/>
</dbReference>
<reference evidence="7" key="1">
    <citation type="submission" date="2017-09" db="EMBL/GenBank/DDBJ databases">
        <title>Depth-based differentiation of microbial function through sediment-hosted aquifers and enrichment of novel symbionts in the deep terrestrial subsurface.</title>
        <authorList>
            <person name="Probst A.J."/>
            <person name="Ladd B."/>
            <person name="Jarett J.K."/>
            <person name="Geller-Mcgrath D.E."/>
            <person name="Sieber C.M.K."/>
            <person name="Emerson J.B."/>
            <person name="Anantharaman K."/>
            <person name="Thomas B.C."/>
            <person name="Malmstrom R."/>
            <person name="Stieglmeier M."/>
            <person name="Klingl A."/>
            <person name="Woyke T."/>
            <person name="Ryan C.M."/>
            <person name="Banfield J.F."/>
        </authorList>
    </citation>
    <scope>NUCLEOTIDE SEQUENCE [LARGE SCALE GENOMIC DNA]</scope>
</reference>
<evidence type="ECO:0000256" key="2">
    <source>
        <dbReference type="ARBA" id="ARBA00023008"/>
    </source>
</evidence>
<dbReference type="PANTHER" id="PTHR38439:SF3">
    <property type="entry name" value="COPPER-RESISTANT CUPROPROTEIN COPI"/>
    <property type="match status" value="1"/>
</dbReference>
<feature type="chain" id="PRO_5013641594" description="EfeO-type cupredoxin-like domain-containing protein" evidence="4">
    <location>
        <begin position="21"/>
        <end position="168"/>
    </location>
</feature>
<dbReference type="PANTHER" id="PTHR38439">
    <property type="entry name" value="AURACYANIN-B"/>
    <property type="match status" value="1"/>
</dbReference>